<dbReference type="OrthoDB" id="8954558at2759"/>
<protein>
    <submittedName>
        <fullName evidence="2">Uncharacterized protein</fullName>
    </submittedName>
</protein>
<reference evidence="2 3" key="1">
    <citation type="submission" date="2018-10" db="EMBL/GenBank/DDBJ databases">
        <title>Genome assembly for a Yunnan-Guizhou Plateau 3E fish, Anabarilius grahami (Regan), and its evolutionary and genetic applications.</title>
        <authorList>
            <person name="Jiang W."/>
        </authorList>
    </citation>
    <scope>NUCLEOTIDE SEQUENCE [LARGE SCALE GENOMIC DNA]</scope>
    <source>
        <strain evidence="2">AG-KIZ</strain>
        <tissue evidence="2">Muscle</tissue>
    </source>
</reference>
<name>A0A3N0XH82_ANAGA</name>
<accession>A0A3N0XH82</accession>
<organism evidence="2 3">
    <name type="scientific">Anabarilius grahami</name>
    <name type="common">Kanglang fish</name>
    <name type="synonym">Barilius grahami</name>
    <dbReference type="NCBI Taxonomy" id="495550"/>
    <lineage>
        <taxon>Eukaryota</taxon>
        <taxon>Metazoa</taxon>
        <taxon>Chordata</taxon>
        <taxon>Craniata</taxon>
        <taxon>Vertebrata</taxon>
        <taxon>Euteleostomi</taxon>
        <taxon>Actinopterygii</taxon>
        <taxon>Neopterygii</taxon>
        <taxon>Teleostei</taxon>
        <taxon>Ostariophysi</taxon>
        <taxon>Cypriniformes</taxon>
        <taxon>Xenocyprididae</taxon>
        <taxon>Xenocypridinae</taxon>
        <taxon>Xenocypridinae incertae sedis</taxon>
        <taxon>Anabarilius</taxon>
    </lineage>
</organism>
<evidence type="ECO:0000313" key="2">
    <source>
        <dbReference type="EMBL" id="ROI26630.1"/>
    </source>
</evidence>
<dbReference type="EMBL" id="RJVU01073134">
    <property type="protein sequence ID" value="ROI26630.1"/>
    <property type="molecule type" value="Genomic_DNA"/>
</dbReference>
<feature type="region of interest" description="Disordered" evidence="1">
    <location>
        <begin position="80"/>
        <end position="172"/>
    </location>
</feature>
<evidence type="ECO:0000256" key="1">
    <source>
        <dbReference type="SAM" id="MobiDB-lite"/>
    </source>
</evidence>
<dbReference type="Proteomes" id="UP000281406">
    <property type="component" value="Unassembled WGS sequence"/>
</dbReference>
<gene>
    <name evidence="2" type="ORF">DPX16_21573</name>
</gene>
<evidence type="ECO:0000313" key="3">
    <source>
        <dbReference type="Proteomes" id="UP000281406"/>
    </source>
</evidence>
<keyword evidence="3" id="KW-1185">Reference proteome</keyword>
<feature type="compositionally biased region" description="Low complexity" evidence="1">
    <location>
        <begin position="80"/>
        <end position="159"/>
    </location>
</feature>
<proteinExistence type="predicted"/>
<comment type="caution">
    <text evidence="2">The sequence shown here is derived from an EMBL/GenBank/DDBJ whole genome shotgun (WGS) entry which is preliminary data.</text>
</comment>
<dbReference type="AlphaFoldDB" id="A0A3N0XH82"/>
<sequence length="230" mass="24254">MGDEEWMSCLRRFASTGVWPSEAGNRPAPRQKKWFDLFQRIDKCPMQVRGQATLFGGPQKCLCGFHPSKLAAPSYQSAFSQPSAHSSQSAAPSSQSSAFSEPATAASSQLAAHSSQSAAASPLSQPSAHSSQSAAPSSQSSAFSQPATAASSSQPTTSTVQYAPGSPTQVPGELLAVDDQNIPGMDRVDRLAEYLVELRTSTGLTLSRQQPAGEKLLFSSPVIPVRMIPL</sequence>